<gene>
    <name evidence="6" type="ORF">DASB73_026660</name>
</gene>
<comment type="caution">
    <text evidence="6">The sequence shown here is derived from an EMBL/GenBank/DDBJ whole genome shotgun (WGS) entry which is preliminary data.</text>
</comment>
<comment type="similarity">
    <text evidence="1">Belongs to the CNOT2/3/5 family.</text>
</comment>
<evidence type="ECO:0000259" key="5">
    <source>
        <dbReference type="Pfam" id="PF04153"/>
    </source>
</evidence>
<sequence>MEYPNSRTKAIPPGSPWRVPANTNEMRNTKPGTSSTLSQNGLKLPSLPKLGSNIKHSQPQSQQTTNLPHSQGNTTAQNTLGSQQNQFPQQGLSSERQQVPGQHQQQTNNQSGNLPQPTFAQIVQQAQQLPVPSKPPVKGVPNLQNLPKLSSNSNSASRANATPPNNETDTGAHILGSIQMMPKVTSSHGMSGLNTVLPGNINNESRSLMPANLTDLPVLQSLSISNNSNSDTGSKDPDFGGLKPLLKLIDSQDIERQSVVLGTNLNDTGINISNSSTRLSHEFASPWQELSKHPVIPDFRLPRCYTIDTVVPQQQKLQNFDEGALFYIFYTMPRDAMQEAAAVELTNRSWRYHKELKMWLTKDPMSEPVQTGNQEESGMYIFFDPTSWRKVKREYVLFYPDIAEFVSWKPFSNS</sequence>
<dbReference type="EMBL" id="BTGC01000008">
    <property type="protein sequence ID" value="GMM51703.1"/>
    <property type="molecule type" value="Genomic_DNA"/>
</dbReference>
<dbReference type="PANTHER" id="PTHR23326">
    <property type="entry name" value="CCR4 NOT-RELATED"/>
    <property type="match status" value="1"/>
</dbReference>
<keyword evidence="7" id="KW-1185">Reference proteome</keyword>
<feature type="compositionally biased region" description="Polar residues" evidence="4">
    <location>
        <begin position="54"/>
        <end position="115"/>
    </location>
</feature>
<protein>
    <submittedName>
        <fullName evidence="6">CCR4-NOT core subunit</fullName>
    </submittedName>
</protein>
<evidence type="ECO:0000313" key="6">
    <source>
        <dbReference type="EMBL" id="GMM51703.1"/>
    </source>
</evidence>
<feature type="region of interest" description="Disordered" evidence="4">
    <location>
        <begin position="127"/>
        <end position="172"/>
    </location>
</feature>
<name>A0AAV5RLT2_STABA</name>
<organism evidence="6 7">
    <name type="scientific">Starmerella bacillaris</name>
    <name type="common">Yeast</name>
    <name type="synonym">Candida zemplinina</name>
    <dbReference type="NCBI Taxonomy" id="1247836"/>
    <lineage>
        <taxon>Eukaryota</taxon>
        <taxon>Fungi</taxon>
        <taxon>Dikarya</taxon>
        <taxon>Ascomycota</taxon>
        <taxon>Saccharomycotina</taxon>
        <taxon>Dipodascomycetes</taxon>
        <taxon>Dipodascales</taxon>
        <taxon>Trichomonascaceae</taxon>
        <taxon>Starmerella</taxon>
    </lineage>
</organism>
<reference evidence="6 7" key="1">
    <citation type="journal article" date="2023" name="Elife">
        <title>Identification of key yeast species and microbe-microbe interactions impacting larval growth of Drosophila in the wild.</title>
        <authorList>
            <person name="Mure A."/>
            <person name="Sugiura Y."/>
            <person name="Maeda R."/>
            <person name="Honda K."/>
            <person name="Sakurai N."/>
            <person name="Takahashi Y."/>
            <person name="Watada M."/>
            <person name="Katoh T."/>
            <person name="Gotoh A."/>
            <person name="Gotoh Y."/>
            <person name="Taniguchi I."/>
            <person name="Nakamura K."/>
            <person name="Hayashi T."/>
            <person name="Katayama T."/>
            <person name="Uemura T."/>
            <person name="Hattori Y."/>
        </authorList>
    </citation>
    <scope>NUCLEOTIDE SEQUENCE [LARGE SCALE GENOMIC DNA]</scope>
    <source>
        <strain evidence="6 7">SB-73</strain>
    </source>
</reference>
<dbReference type="Proteomes" id="UP001362899">
    <property type="component" value="Unassembled WGS sequence"/>
</dbReference>
<dbReference type="GO" id="GO:0006355">
    <property type="term" value="P:regulation of DNA-templated transcription"/>
    <property type="evidence" value="ECO:0007669"/>
    <property type="project" value="InterPro"/>
</dbReference>
<dbReference type="Pfam" id="PF04153">
    <property type="entry name" value="NOT2_3_5_C"/>
    <property type="match status" value="1"/>
</dbReference>
<dbReference type="InterPro" id="IPR040168">
    <property type="entry name" value="Not2/3/5"/>
</dbReference>
<evidence type="ECO:0000256" key="1">
    <source>
        <dbReference type="ARBA" id="ARBA00007682"/>
    </source>
</evidence>
<dbReference type="Gene3D" id="2.30.30.1020">
    <property type="entry name" value="CCR4-NOT complex subunit 2/3/5, C-terminal domain"/>
    <property type="match status" value="1"/>
</dbReference>
<evidence type="ECO:0000256" key="3">
    <source>
        <dbReference type="ARBA" id="ARBA00023163"/>
    </source>
</evidence>
<evidence type="ECO:0000313" key="7">
    <source>
        <dbReference type="Proteomes" id="UP001362899"/>
    </source>
</evidence>
<evidence type="ECO:0000256" key="2">
    <source>
        <dbReference type="ARBA" id="ARBA00023015"/>
    </source>
</evidence>
<keyword evidence="3" id="KW-0804">Transcription</keyword>
<evidence type="ECO:0000256" key="4">
    <source>
        <dbReference type="SAM" id="MobiDB-lite"/>
    </source>
</evidence>
<proteinExistence type="inferred from homology"/>
<accession>A0AAV5RLT2</accession>
<dbReference type="InterPro" id="IPR038635">
    <property type="entry name" value="CCR4-NOT_su2/3/5_C_sf"/>
</dbReference>
<feature type="domain" description="NOT2/NOT3/NOT5 C-terminal" evidence="5">
    <location>
        <begin position="282"/>
        <end position="400"/>
    </location>
</feature>
<dbReference type="GO" id="GO:0030015">
    <property type="term" value="C:CCR4-NOT core complex"/>
    <property type="evidence" value="ECO:0007669"/>
    <property type="project" value="InterPro"/>
</dbReference>
<feature type="compositionally biased region" description="Polar residues" evidence="4">
    <location>
        <begin position="21"/>
        <end position="41"/>
    </location>
</feature>
<dbReference type="GO" id="GO:0000289">
    <property type="term" value="P:nuclear-transcribed mRNA poly(A) tail shortening"/>
    <property type="evidence" value="ECO:0007669"/>
    <property type="project" value="UniProtKB-ARBA"/>
</dbReference>
<dbReference type="AlphaFoldDB" id="A0AAV5RLT2"/>
<keyword evidence="2" id="KW-0805">Transcription regulation</keyword>
<feature type="region of interest" description="Disordered" evidence="4">
    <location>
        <begin position="1"/>
        <end position="115"/>
    </location>
</feature>
<dbReference type="InterPro" id="IPR007282">
    <property type="entry name" value="NOT2/3/5_C"/>
</dbReference>
<feature type="compositionally biased region" description="Low complexity" evidence="4">
    <location>
        <begin position="136"/>
        <end position="166"/>
    </location>
</feature>